<dbReference type="InterPro" id="IPR054267">
    <property type="entry name" value="DUF6998"/>
</dbReference>
<feature type="domain" description="DUF6998" evidence="1">
    <location>
        <begin position="110"/>
        <end position="150"/>
    </location>
</feature>
<comment type="caution">
    <text evidence="2">The sequence shown here is derived from an EMBL/GenBank/DDBJ whole genome shotgun (WGS) entry which is preliminary data.</text>
</comment>
<organism evidence="2 3">
    <name type="scientific">Conyzicola nivalis</name>
    <dbReference type="NCBI Taxonomy" id="1477021"/>
    <lineage>
        <taxon>Bacteria</taxon>
        <taxon>Bacillati</taxon>
        <taxon>Actinomycetota</taxon>
        <taxon>Actinomycetes</taxon>
        <taxon>Micrococcales</taxon>
        <taxon>Microbacteriaceae</taxon>
        <taxon>Conyzicola</taxon>
    </lineage>
</organism>
<evidence type="ECO:0000259" key="1">
    <source>
        <dbReference type="Pfam" id="PF22522"/>
    </source>
</evidence>
<proteinExistence type="predicted"/>
<accession>A0ABV2QM57</accession>
<protein>
    <recommendedName>
        <fullName evidence="1">DUF6998 domain-containing protein</fullName>
    </recommendedName>
</protein>
<keyword evidence="3" id="KW-1185">Reference proteome</keyword>
<dbReference type="EMBL" id="JBEPSJ010000001">
    <property type="protein sequence ID" value="MET4581577.1"/>
    <property type="molecule type" value="Genomic_DNA"/>
</dbReference>
<dbReference type="Proteomes" id="UP001549257">
    <property type="component" value="Unassembled WGS sequence"/>
</dbReference>
<dbReference type="Pfam" id="PF22522">
    <property type="entry name" value="DUF6998"/>
    <property type="match status" value="1"/>
</dbReference>
<evidence type="ECO:0000313" key="2">
    <source>
        <dbReference type="EMBL" id="MET4581577.1"/>
    </source>
</evidence>
<gene>
    <name evidence="2" type="ORF">ABIE21_001067</name>
</gene>
<name>A0ABV2QM57_9MICO</name>
<sequence length="242" mass="26902">MINDYLTVTELASQMGIHPKRIRSWMRKHNWRHPVEKGSPWVLAAEQVAEIRSKFAHSDSSVQTRENPPKETIVERPFLALSVGELLSTYSNVLSELKNRGMVRTNNAPIGDLAEYCAAVVYDGLLAPNSEKSYDLIAADGGKVQVKVRLIRPTTSPSAVFSPVRSFDFDVCAFILIDSDAGSVVAAREWSAADVRAHGRHREHTNGTVVRVGQIRASSTYGIDRTVDFDRAWREILIQGAE</sequence>
<evidence type="ECO:0000313" key="3">
    <source>
        <dbReference type="Proteomes" id="UP001549257"/>
    </source>
</evidence>
<dbReference type="RefSeq" id="WP_354023744.1">
    <property type="nucleotide sequence ID" value="NZ_JBEPSJ010000001.1"/>
</dbReference>
<reference evidence="2 3" key="1">
    <citation type="submission" date="2024-06" db="EMBL/GenBank/DDBJ databases">
        <title>Sorghum-associated microbial communities from plants grown in Nebraska, USA.</title>
        <authorList>
            <person name="Schachtman D."/>
        </authorList>
    </citation>
    <scope>NUCLEOTIDE SEQUENCE [LARGE SCALE GENOMIC DNA]</scope>
    <source>
        <strain evidence="2 3">2857</strain>
    </source>
</reference>